<evidence type="ECO:0000256" key="16">
    <source>
        <dbReference type="ARBA" id="ARBA00032853"/>
    </source>
</evidence>
<proteinExistence type="inferred from homology"/>
<evidence type="ECO:0000256" key="11">
    <source>
        <dbReference type="ARBA" id="ARBA00022842"/>
    </source>
</evidence>
<dbReference type="InterPro" id="IPR003805">
    <property type="entry name" value="CobS"/>
</dbReference>
<evidence type="ECO:0000313" key="21">
    <source>
        <dbReference type="Proteomes" id="UP001500571"/>
    </source>
</evidence>
<keyword evidence="7 19" id="KW-1003">Cell membrane</keyword>
<comment type="caution">
    <text evidence="20">The sequence shown here is derived from an EMBL/GenBank/DDBJ whole genome shotgun (WGS) entry which is preliminary data.</text>
</comment>
<accession>A0ABP5DEC8</accession>
<dbReference type="EC" id="2.7.8.26" evidence="5 19"/>
<evidence type="ECO:0000256" key="17">
    <source>
        <dbReference type="ARBA" id="ARBA00048623"/>
    </source>
</evidence>
<keyword evidence="11 19" id="KW-0460">Magnesium</keyword>
<keyword evidence="8 19" id="KW-0169">Cobalamin biosynthesis</keyword>
<dbReference type="RefSeq" id="WP_344048521.1">
    <property type="nucleotide sequence ID" value="NZ_BAAAPB010000008.1"/>
</dbReference>
<feature type="transmembrane region" description="Helical" evidence="19">
    <location>
        <begin position="183"/>
        <end position="204"/>
    </location>
</feature>
<evidence type="ECO:0000256" key="14">
    <source>
        <dbReference type="ARBA" id="ARBA00025228"/>
    </source>
</evidence>
<organism evidence="20 21">
    <name type="scientific">Nocardioides panacihumi</name>
    <dbReference type="NCBI Taxonomy" id="400774"/>
    <lineage>
        <taxon>Bacteria</taxon>
        <taxon>Bacillati</taxon>
        <taxon>Actinomycetota</taxon>
        <taxon>Actinomycetes</taxon>
        <taxon>Propionibacteriales</taxon>
        <taxon>Nocardioidaceae</taxon>
        <taxon>Nocardioides</taxon>
    </lineage>
</organism>
<evidence type="ECO:0000256" key="5">
    <source>
        <dbReference type="ARBA" id="ARBA00013200"/>
    </source>
</evidence>
<name>A0ABP5DEC8_9ACTN</name>
<comment type="subcellular location">
    <subcellularLocation>
        <location evidence="2 19">Cell membrane</location>
        <topology evidence="2 19">Multi-pass membrane protein</topology>
    </subcellularLocation>
</comment>
<dbReference type="HAMAP" id="MF_00719">
    <property type="entry name" value="CobS"/>
    <property type="match status" value="1"/>
</dbReference>
<evidence type="ECO:0000256" key="6">
    <source>
        <dbReference type="ARBA" id="ARBA00015850"/>
    </source>
</evidence>
<keyword evidence="10 19" id="KW-0812">Transmembrane</keyword>
<protein>
    <recommendedName>
        <fullName evidence="6 19">Adenosylcobinamide-GDP ribazoletransferase</fullName>
        <ecNumber evidence="5 19">2.7.8.26</ecNumber>
    </recommendedName>
    <alternativeName>
        <fullName evidence="16 19">Cobalamin synthase</fullName>
    </alternativeName>
    <alternativeName>
        <fullName evidence="15 19">Cobalamin-5'-phosphate synthase</fullName>
    </alternativeName>
</protein>
<feature type="transmembrane region" description="Helical" evidence="19">
    <location>
        <begin position="235"/>
        <end position="254"/>
    </location>
</feature>
<feature type="transmembrane region" description="Helical" evidence="19">
    <location>
        <begin position="56"/>
        <end position="75"/>
    </location>
</feature>
<dbReference type="Proteomes" id="UP001500571">
    <property type="component" value="Unassembled WGS sequence"/>
</dbReference>
<keyword evidence="13 19" id="KW-0472">Membrane</keyword>
<gene>
    <name evidence="19" type="primary">cobS</name>
    <name evidence="20" type="ORF">GCM10009798_42980</name>
</gene>
<keyword evidence="12 19" id="KW-1133">Transmembrane helix</keyword>
<comment type="similarity">
    <text evidence="4 19">Belongs to the CobS family.</text>
</comment>
<dbReference type="EMBL" id="BAAAPB010000008">
    <property type="protein sequence ID" value="GAA1977173.1"/>
    <property type="molecule type" value="Genomic_DNA"/>
</dbReference>
<evidence type="ECO:0000256" key="19">
    <source>
        <dbReference type="HAMAP-Rule" id="MF_00719"/>
    </source>
</evidence>
<evidence type="ECO:0000256" key="10">
    <source>
        <dbReference type="ARBA" id="ARBA00022692"/>
    </source>
</evidence>
<reference evidence="21" key="1">
    <citation type="journal article" date="2019" name="Int. J. Syst. Evol. Microbiol.">
        <title>The Global Catalogue of Microorganisms (GCM) 10K type strain sequencing project: providing services to taxonomists for standard genome sequencing and annotation.</title>
        <authorList>
            <consortium name="The Broad Institute Genomics Platform"/>
            <consortium name="The Broad Institute Genome Sequencing Center for Infectious Disease"/>
            <person name="Wu L."/>
            <person name="Ma J."/>
        </authorList>
    </citation>
    <scope>NUCLEOTIDE SEQUENCE [LARGE SCALE GENOMIC DNA]</scope>
    <source>
        <strain evidence="21">JCM 15309</strain>
    </source>
</reference>
<evidence type="ECO:0000256" key="8">
    <source>
        <dbReference type="ARBA" id="ARBA00022573"/>
    </source>
</evidence>
<comment type="catalytic activity">
    <reaction evidence="18 19">
        <text>alpha-ribazole 5'-phosphate + adenosylcob(III)inamide-GDP = adenosylcob(III)alamin 5'-phosphate + GMP + H(+)</text>
        <dbReference type="Rhea" id="RHEA:23560"/>
        <dbReference type="ChEBI" id="CHEBI:15378"/>
        <dbReference type="ChEBI" id="CHEBI:57918"/>
        <dbReference type="ChEBI" id="CHEBI:58115"/>
        <dbReference type="ChEBI" id="CHEBI:60487"/>
        <dbReference type="ChEBI" id="CHEBI:60493"/>
        <dbReference type="EC" id="2.7.8.26"/>
    </reaction>
</comment>
<comment type="function">
    <text evidence="14 19">Joins adenosylcobinamide-GDP and alpha-ribazole to generate adenosylcobalamin (Ado-cobalamin). Also synthesizes adenosylcobalamin 5'-phosphate from adenosylcobinamide-GDP and alpha-ribazole 5'-phosphate.</text>
</comment>
<feature type="transmembrane region" description="Helical" evidence="19">
    <location>
        <begin position="29"/>
        <end position="50"/>
    </location>
</feature>
<evidence type="ECO:0000256" key="12">
    <source>
        <dbReference type="ARBA" id="ARBA00022989"/>
    </source>
</evidence>
<feature type="transmembrane region" description="Helical" evidence="19">
    <location>
        <begin position="210"/>
        <end position="228"/>
    </location>
</feature>
<comment type="pathway">
    <text evidence="3 19">Cofactor biosynthesis; adenosylcobalamin biosynthesis; adenosylcobalamin from cob(II)yrinate a,c-diamide: step 7/7.</text>
</comment>
<evidence type="ECO:0000313" key="20">
    <source>
        <dbReference type="EMBL" id="GAA1977173.1"/>
    </source>
</evidence>
<comment type="cofactor">
    <cofactor evidence="1 19">
        <name>Mg(2+)</name>
        <dbReference type="ChEBI" id="CHEBI:18420"/>
    </cofactor>
</comment>
<evidence type="ECO:0000256" key="18">
    <source>
        <dbReference type="ARBA" id="ARBA00049504"/>
    </source>
</evidence>
<evidence type="ECO:0000256" key="3">
    <source>
        <dbReference type="ARBA" id="ARBA00004663"/>
    </source>
</evidence>
<sequence length="255" mass="25279">MLADGWRLAVGTLTALPVRPPETVDARRAGLAMALAPLAVVPLGLGVLLVAVAGDALGLAPLVVALLAVGAVVLGNRGFHLDGLSDVADGLAASYDRERSLAVMKTGTSGPAGTVAVVLVLGLQVAGLAGVLVGPHAWRTGALAGLAVCVSRAALVVCCARGVRPARQDGLGRTYTQTVAPSVVAAVWVVAAAGLALTASWAGLDWWRGVLAAAVALAVVVSVLARAVRRFGGVTGDVFGAAVESALAALLVVLS</sequence>
<evidence type="ECO:0000256" key="13">
    <source>
        <dbReference type="ARBA" id="ARBA00023136"/>
    </source>
</evidence>
<dbReference type="Pfam" id="PF02654">
    <property type="entry name" value="CobS"/>
    <property type="match status" value="1"/>
</dbReference>
<evidence type="ECO:0000256" key="1">
    <source>
        <dbReference type="ARBA" id="ARBA00001946"/>
    </source>
</evidence>
<keyword evidence="21" id="KW-1185">Reference proteome</keyword>
<feature type="transmembrane region" description="Helical" evidence="19">
    <location>
        <begin position="114"/>
        <end position="134"/>
    </location>
</feature>
<evidence type="ECO:0000256" key="15">
    <source>
        <dbReference type="ARBA" id="ARBA00032605"/>
    </source>
</evidence>
<evidence type="ECO:0000256" key="7">
    <source>
        <dbReference type="ARBA" id="ARBA00022475"/>
    </source>
</evidence>
<evidence type="ECO:0000256" key="2">
    <source>
        <dbReference type="ARBA" id="ARBA00004651"/>
    </source>
</evidence>
<comment type="catalytic activity">
    <reaction evidence="17 19">
        <text>alpha-ribazole + adenosylcob(III)inamide-GDP = adenosylcob(III)alamin + GMP + H(+)</text>
        <dbReference type="Rhea" id="RHEA:16049"/>
        <dbReference type="ChEBI" id="CHEBI:10329"/>
        <dbReference type="ChEBI" id="CHEBI:15378"/>
        <dbReference type="ChEBI" id="CHEBI:18408"/>
        <dbReference type="ChEBI" id="CHEBI:58115"/>
        <dbReference type="ChEBI" id="CHEBI:60487"/>
        <dbReference type="EC" id="2.7.8.26"/>
    </reaction>
</comment>
<keyword evidence="9 19" id="KW-0808">Transferase</keyword>
<evidence type="ECO:0000256" key="4">
    <source>
        <dbReference type="ARBA" id="ARBA00010561"/>
    </source>
</evidence>
<dbReference type="PANTHER" id="PTHR34148:SF1">
    <property type="entry name" value="ADENOSYLCOBINAMIDE-GDP RIBAZOLETRANSFERASE"/>
    <property type="match status" value="1"/>
</dbReference>
<evidence type="ECO:0000256" key="9">
    <source>
        <dbReference type="ARBA" id="ARBA00022679"/>
    </source>
</evidence>
<dbReference type="PANTHER" id="PTHR34148">
    <property type="entry name" value="ADENOSYLCOBINAMIDE-GDP RIBAZOLETRANSFERASE"/>
    <property type="match status" value="1"/>
</dbReference>